<evidence type="ECO:0000256" key="7">
    <source>
        <dbReference type="ARBA" id="ARBA00023140"/>
    </source>
</evidence>
<evidence type="ECO:0000256" key="9">
    <source>
        <dbReference type="SAM" id="SignalP"/>
    </source>
</evidence>
<dbReference type="GO" id="GO:0005777">
    <property type="term" value="C:peroxisome"/>
    <property type="evidence" value="ECO:0007669"/>
    <property type="project" value="UniProtKB-SubCell"/>
</dbReference>
<proteinExistence type="inferred from homology"/>
<dbReference type="InterPro" id="IPR015816">
    <property type="entry name" value="Vitellinogen_b-sht_N"/>
</dbReference>
<dbReference type="GO" id="GO:0071949">
    <property type="term" value="F:FAD binding"/>
    <property type="evidence" value="ECO:0007669"/>
    <property type="project" value="InterPro"/>
</dbReference>
<keyword evidence="9" id="KW-0732">Signal</keyword>
<feature type="compositionally biased region" description="Low complexity" evidence="8">
    <location>
        <begin position="200"/>
        <end position="209"/>
    </location>
</feature>
<dbReference type="SUPFAM" id="SSF56968">
    <property type="entry name" value="Lipovitellin-phosvitin complex, beta-sheet shell regions"/>
    <property type="match status" value="1"/>
</dbReference>
<dbReference type="InterPro" id="IPR016169">
    <property type="entry name" value="FAD-bd_PCMH_sub2"/>
</dbReference>
<evidence type="ECO:0000256" key="2">
    <source>
        <dbReference type="ARBA" id="ARBA00004275"/>
    </source>
</evidence>
<dbReference type="InterPro" id="IPR006094">
    <property type="entry name" value="Oxid_FAD_bind_N"/>
</dbReference>
<keyword evidence="4" id="KW-0285">Flavoprotein</keyword>
<feature type="domain" description="FAD-binding PCMH-type" evidence="10">
    <location>
        <begin position="424"/>
        <end position="600"/>
    </location>
</feature>
<keyword evidence="7" id="KW-0576">Peroxisome</keyword>
<evidence type="ECO:0000313" key="12">
    <source>
        <dbReference type="Proteomes" id="UP000198287"/>
    </source>
</evidence>
<dbReference type="Gene3D" id="2.30.230.10">
    <property type="entry name" value="Lipovitellin, beta-sheet shell regions, chain A"/>
    <property type="match status" value="1"/>
</dbReference>
<dbReference type="Gene3D" id="3.30.465.10">
    <property type="match status" value="4"/>
</dbReference>
<evidence type="ECO:0000256" key="5">
    <source>
        <dbReference type="ARBA" id="ARBA00022827"/>
    </source>
</evidence>
<evidence type="ECO:0000259" key="10">
    <source>
        <dbReference type="PROSITE" id="PS51387"/>
    </source>
</evidence>
<comment type="similarity">
    <text evidence="3">Belongs to the oxygen-dependent FAD-linked oxidoreductase family.</text>
</comment>
<evidence type="ECO:0000256" key="4">
    <source>
        <dbReference type="ARBA" id="ARBA00022630"/>
    </source>
</evidence>
<dbReference type="PANTHER" id="PTHR42973:SF39">
    <property type="entry name" value="FAD-BINDING PCMH-TYPE DOMAIN-CONTAINING PROTEIN"/>
    <property type="match status" value="1"/>
</dbReference>
<keyword evidence="6" id="KW-0560">Oxidoreductase</keyword>
<reference evidence="11 12" key="1">
    <citation type="submission" date="2015-12" db="EMBL/GenBank/DDBJ databases">
        <title>The genome of Folsomia candida.</title>
        <authorList>
            <person name="Faddeeva A."/>
            <person name="Derks M.F."/>
            <person name="Anvar Y."/>
            <person name="Smit S."/>
            <person name="Van Straalen N."/>
            <person name="Roelofs D."/>
        </authorList>
    </citation>
    <scope>NUCLEOTIDE SEQUENCE [LARGE SCALE GENOMIC DNA]</scope>
    <source>
        <strain evidence="11 12">VU population</strain>
        <tissue evidence="11">Whole body</tissue>
    </source>
</reference>
<evidence type="ECO:0000256" key="1">
    <source>
        <dbReference type="ARBA" id="ARBA00001974"/>
    </source>
</evidence>
<dbReference type="InterPro" id="IPR036318">
    <property type="entry name" value="FAD-bd_PCMH-like_sf"/>
</dbReference>
<feature type="region of interest" description="Disordered" evidence="8">
    <location>
        <begin position="197"/>
        <end position="216"/>
    </location>
</feature>
<dbReference type="InterPro" id="IPR016166">
    <property type="entry name" value="FAD-bd_PCMH"/>
</dbReference>
<organism evidence="11 12">
    <name type="scientific">Folsomia candida</name>
    <name type="common">Springtail</name>
    <dbReference type="NCBI Taxonomy" id="158441"/>
    <lineage>
        <taxon>Eukaryota</taxon>
        <taxon>Metazoa</taxon>
        <taxon>Ecdysozoa</taxon>
        <taxon>Arthropoda</taxon>
        <taxon>Hexapoda</taxon>
        <taxon>Collembola</taxon>
        <taxon>Entomobryomorpha</taxon>
        <taxon>Isotomoidea</taxon>
        <taxon>Isotomidae</taxon>
        <taxon>Proisotominae</taxon>
        <taxon>Folsomia</taxon>
    </lineage>
</organism>
<keyword evidence="5" id="KW-0274">FAD</keyword>
<comment type="subcellular location">
    <subcellularLocation>
        <location evidence="2">Peroxisome</location>
    </subcellularLocation>
</comment>
<gene>
    <name evidence="11" type="ORF">Fcan01_19810</name>
</gene>
<dbReference type="SUPFAM" id="SSF56176">
    <property type="entry name" value="FAD-binding/transporter-associated domain-like"/>
    <property type="match status" value="2"/>
</dbReference>
<dbReference type="Proteomes" id="UP000198287">
    <property type="component" value="Unassembled WGS sequence"/>
</dbReference>
<dbReference type="PANTHER" id="PTHR42973">
    <property type="entry name" value="BINDING OXIDOREDUCTASE, PUTATIVE (AFU_ORTHOLOGUE AFUA_1G17690)-RELATED"/>
    <property type="match status" value="1"/>
</dbReference>
<keyword evidence="12" id="KW-1185">Reference proteome</keyword>
<dbReference type="PROSITE" id="PS51387">
    <property type="entry name" value="FAD_PCMH"/>
    <property type="match status" value="2"/>
</dbReference>
<dbReference type="InterPro" id="IPR012951">
    <property type="entry name" value="BBE"/>
</dbReference>
<evidence type="ECO:0000256" key="6">
    <source>
        <dbReference type="ARBA" id="ARBA00023002"/>
    </source>
</evidence>
<comment type="caution">
    <text evidence="11">The sequence shown here is derived from an EMBL/GenBank/DDBJ whole genome shotgun (WGS) entry which is preliminary data.</text>
</comment>
<evidence type="ECO:0000256" key="3">
    <source>
        <dbReference type="ARBA" id="ARBA00005466"/>
    </source>
</evidence>
<evidence type="ECO:0000256" key="8">
    <source>
        <dbReference type="SAM" id="MobiDB-lite"/>
    </source>
</evidence>
<dbReference type="InterPro" id="IPR015819">
    <property type="entry name" value="Lipid_transp_b-sht_shell"/>
</dbReference>
<dbReference type="GO" id="GO:0016491">
    <property type="term" value="F:oxidoreductase activity"/>
    <property type="evidence" value="ECO:0007669"/>
    <property type="project" value="UniProtKB-KW"/>
</dbReference>
<dbReference type="Pfam" id="PF01565">
    <property type="entry name" value="FAD_binding_4"/>
    <property type="match status" value="2"/>
</dbReference>
<name>A0A226DJG2_FOLCA</name>
<dbReference type="InterPro" id="IPR050416">
    <property type="entry name" value="FAD-linked_Oxidoreductase"/>
</dbReference>
<feature type="chain" id="PRO_5012985580" evidence="9">
    <location>
        <begin position="24"/>
        <end position="1474"/>
    </location>
</feature>
<dbReference type="Pfam" id="PF08031">
    <property type="entry name" value="BBE"/>
    <property type="match status" value="2"/>
</dbReference>
<dbReference type="Gene3D" id="3.40.462.20">
    <property type="match status" value="2"/>
</dbReference>
<accession>A0A226DJG2</accession>
<sequence>MGVSGGLIVPLVLLVFASHGVTAGRSNMFNMGTTYVFSASGRLQLPEFLVAPISFSYQVEVTVTGPRQLTMKTTNFALTPLTVPDSIRTHLESSVTVDLNEDGTIENVQSPTTLPEWALNIKQDQVYRLVFSAGSLNDGEDTGRRGGRINFNEVRPRTPTFDASTTYNGDWDKVEKSLLGECETSYSLRKILKPLEMRESSTSSSSSESSESDENGVTKEYGQMLFRFCSQPGTNFYRLKKTTTSQDCTGAGEGDILNTTIATFETEYTFCARDLTRPEDITILKVRGTGKADSVGNYEEDFILIKTTSSFPSPPSARNLLNQISMTRHDPTFAFAANSERRLRFGFGWISHARQAIRNSVDSFLKHLGLRKDDISGNTRLDARIPAFRACAEKKGLPSSRLIDPVTNSSGYDALNFQWNIKFKKVYPIAFLLPVTARHVQIAVQCGVIAKIRLVPNSGGHSYDSISWGDNTTLVIDFQEMNKVELTGAGKPGAIAVLQPGALLGPTVAQLWQLGKVGLPVGNCLTVGVGGHALGGGVGLFAMVHGLLIDNVVEYEMVDAAGDIVVASEVENPDLFWSLRGIGPGFIGIITRYEIRTFQADRMKFTIVKLNYPVKDFLPVATATQDFIAWTKVNDPMIGTMAMAYSDDWNATNSVTPGGSEPGIVISFIHIFDPDRNPSSNATFLKKIEEMFPPAKTKAVFLPNYLELHFATSYSPVILPKPKLSEIAPLRAGSPFPPEPAILGLFMKMTKAIAIPRYFKAKSHYVSRKLTSTELQRLARLMPSIPANRAGLMVTSEIGAIHKIPVNGTAYSHRTMTVNFRVHIEARPEDGDIGEAERWMDQFWPAMQSFDSGETYQNYPDLEVKDYLKRYYTTNLDRIISFKRKWDPTNYFKNDQSLPICLEDEIIKPIQFAKFRSCMKLSNVPPRQLVDPASNSSGYDILNLQWNTRIEKVYPVAYLVPLIKDHVMAAVRCGVAANIHLIPSSGGHSYEAISYGTNTTIVIDFREMTNVALLQERVGNDRIAVIQPGALVGPINAQLWTLGGVAIPMGNCLTVGIGGHAVGGGIGFFSAMYGLTIDRVVEYELVDATGEIVIASEKQNPEVFWALRGAAAGYIGIVTQIKIRTFKADKIQITAVKIVYPIKDFVKAGTAMQNWMEWTKNNDPTIFTTASITNDDWSSNYPATAQGPIGGVIISTLHIFDPDLNPHGNETFLAKINEIFPPGHRIKDVSVLPYIAFVYGSGYAPIRMTVTVEKKSPPSILSPLRNLHLVKKIVEIGRLDDPILDRTVQFKWNNPIPPPTPIGFTPSPLNGILGKLLSMRKEMAMPRHFHAKSHFVKRKLTMEEISRLGQVLLRIPNNRCWILVSSEGGAVKHFEDTAMAYVHRDALFDVSVHVEATETEGDVGEAEDWLREFWDAMQSFDGAQTYQNYPDLELVDFLKRYYGKNLPRLVAVKRKLDPQNYFRNQISLPTSLLN</sequence>
<protein>
    <submittedName>
        <fullName evidence="11">6-hydroxy-D-nicotine oxidase</fullName>
    </submittedName>
</protein>
<feature type="signal peptide" evidence="9">
    <location>
        <begin position="1"/>
        <end position="23"/>
    </location>
</feature>
<feature type="domain" description="FAD-binding PCMH-type" evidence="10">
    <location>
        <begin position="951"/>
        <end position="1128"/>
    </location>
</feature>
<feature type="region of interest" description="Disordered" evidence="8">
    <location>
        <begin position="141"/>
        <end position="161"/>
    </location>
</feature>
<dbReference type="EMBL" id="LNIX01000018">
    <property type="protein sequence ID" value="OXA45260.1"/>
    <property type="molecule type" value="Genomic_DNA"/>
</dbReference>
<dbReference type="OrthoDB" id="8250697at2759"/>
<comment type="cofactor">
    <cofactor evidence="1">
        <name>FAD</name>
        <dbReference type="ChEBI" id="CHEBI:57692"/>
    </cofactor>
</comment>
<dbReference type="GO" id="GO:0005319">
    <property type="term" value="F:lipid transporter activity"/>
    <property type="evidence" value="ECO:0007669"/>
    <property type="project" value="InterPro"/>
</dbReference>
<evidence type="ECO:0000313" key="11">
    <source>
        <dbReference type="EMBL" id="OXA45260.1"/>
    </source>
</evidence>